<dbReference type="PANTHER" id="PTHR13954">
    <property type="entry name" value="IRE1-RELATED"/>
    <property type="match status" value="1"/>
</dbReference>
<dbReference type="GO" id="GO:0036498">
    <property type="term" value="P:IRE1-mediated unfolded protein response"/>
    <property type="evidence" value="ECO:0007669"/>
    <property type="project" value="TreeGrafter"/>
</dbReference>
<reference evidence="1" key="1">
    <citation type="submission" date="2020-07" db="EMBL/GenBank/DDBJ databases">
        <title>Multicomponent nature underlies the extraordinary mechanical properties of spider dragline silk.</title>
        <authorList>
            <person name="Kono N."/>
            <person name="Nakamura H."/>
            <person name="Mori M."/>
            <person name="Yoshida Y."/>
            <person name="Ohtoshi R."/>
            <person name="Malay A.D."/>
            <person name="Moran D.A.P."/>
            <person name="Tomita M."/>
            <person name="Numata K."/>
            <person name="Arakawa K."/>
        </authorList>
    </citation>
    <scope>NUCLEOTIDE SEQUENCE</scope>
</reference>
<keyword evidence="2" id="KW-1185">Reference proteome</keyword>
<name>A0A8X6LN35_TRICU</name>
<dbReference type="GO" id="GO:0051082">
    <property type="term" value="F:unfolded protein binding"/>
    <property type="evidence" value="ECO:0007669"/>
    <property type="project" value="TreeGrafter"/>
</dbReference>
<protein>
    <submittedName>
        <fullName evidence="1">Uncharacterized protein</fullName>
    </submittedName>
</protein>
<dbReference type="Proteomes" id="UP000887116">
    <property type="component" value="Unassembled WGS sequence"/>
</dbReference>
<evidence type="ECO:0000313" key="2">
    <source>
        <dbReference type="Proteomes" id="UP000887116"/>
    </source>
</evidence>
<proteinExistence type="predicted"/>
<dbReference type="GO" id="GO:1990604">
    <property type="term" value="C:IRE1-TRAF2-ASK1 complex"/>
    <property type="evidence" value="ECO:0007669"/>
    <property type="project" value="TreeGrafter"/>
</dbReference>
<dbReference type="PANTHER" id="PTHR13954:SF6">
    <property type="entry name" value="NON-SPECIFIC SERINE_THREONINE PROTEIN KINASE"/>
    <property type="match status" value="1"/>
</dbReference>
<sequence length="119" mass="13817">MLVFYILSGGKHPFGSSDQECQVNIKQGQPMMGSYLEDTEARDLINETIKGDVSARPTTAVICKHPYFWDINKRFQFLQQVGRKITFYTSRPTRAADEFRESCIEARDWVSTCDSYFHY</sequence>
<dbReference type="EMBL" id="BMAO01007553">
    <property type="protein sequence ID" value="GFR16736.1"/>
    <property type="molecule type" value="Genomic_DNA"/>
</dbReference>
<accession>A0A8X6LN35</accession>
<dbReference type="GO" id="GO:0004521">
    <property type="term" value="F:RNA endonuclease activity"/>
    <property type="evidence" value="ECO:0007669"/>
    <property type="project" value="InterPro"/>
</dbReference>
<dbReference type="GO" id="GO:0004674">
    <property type="term" value="F:protein serine/threonine kinase activity"/>
    <property type="evidence" value="ECO:0007669"/>
    <property type="project" value="InterPro"/>
</dbReference>
<comment type="caution">
    <text evidence="1">The sequence shown here is derived from an EMBL/GenBank/DDBJ whole genome shotgun (WGS) entry which is preliminary data.</text>
</comment>
<dbReference type="InterPro" id="IPR011009">
    <property type="entry name" value="Kinase-like_dom_sf"/>
</dbReference>
<dbReference type="GO" id="GO:0070059">
    <property type="term" value="P:intrinsic apoptotic signaling pathway in response to endoplasmic reticulum stress"/>
    <property type="evidence" value="ECO:0007669"/>
    <property type="project" value="TreeGrafter"/>
</dbReference>
<dbReference type="InterPro" id="IPR045133">
    <property type="entry name" value="IRE1/2-like"/>
</dbReference>
<dbReference type="OrthoDB" id="6410341at2759"/>
<gene>
    <name evidence="1" type="primary">AVEN_273406_1</name>
    <name evidence="1" type="ORF">TNCT_726541</name>
</gene>
<dbReference type="AlphaFoldDB" id="A0A8X6LN35"/>
<evidence type="ECO:0000313" key="1">
    <source>
        <dbReference type="EMBL" id="GFR16736.1"/>
    </source>
</evidence>
<dbReference type="Gene3D" id="1.10.510.10">
    <property type="entry name" value="Transferase(Phosphotransferase) domain 1"/>
    <property type="match status" value="1"/>
</dbReference>
<dbReference type="SUPFAM" id="SSF56112">
    <property type="entry name" value="Protein kinase-like (PK-like)"/>
    <property type="match status" value="1"/>
</dbReference>
<organism evidence="1 2">
    <name type="scientific">Trichonephila clavata</name>
    <name type="common">Joro spider</name>
    <name type="synonym">Nephila clavata</name>
    <dbReference type="NCBI Taxonomy" id="2740835"/>
    <lineage>
        <taxon>Eukaryota</taxon>
        <taxon>Metazoa</taxon>
        <taxon>Ecdysozoa</taxon>
        <taxon>Arthropoda</taxon>
        <taxon>Chelicerata</taxon>
        <taxon>Arachnida</taxon>
        <taxon>Araneae</taxon>
        <taxon>Araneomorphae</taxon>
        <taxon>Entelegynae</taxon>
        <taxon>Araneoidea</taxon>
        <taxon>Nephilidae</taxon>
        <taxon>Trichonephila</taxon>
    </lineage>
</organism>